<evidence type="ECO:0000313" key="2">
    <source>
        <dbReference type="EMBL" id="WUR12732.1"/>
    </source>
</evidence>
<protein>
    <submittedName>
        <fullName evidence="2">Uncharacterized protein</fullName>
    </submittedName>
</protein>
<evidence type="ECO:0000256" key="1">
    <source>
        <dbReference type="SAM" id="MobiDB-lite"/>
    </source>
</evidence>
<sequence length="121" mass="12937">MSDAIIQRIGAALAQFSSVSRLYELHLDGGADDEHLLVEAFAATDALQETGARDVIALSTSACLAPASLLGRQATLAVSLRVIYLGGDEKYRYAHNDQQHDEGKDRQYAGTSGDDELARSA</sequence>
<accession>A0ABZ1UJ30</accession>
<dbReference type="EMBL" id="CP136508">
    <property type="protein sequence ID" value="WUR12732.1"/>
    <property type="molecule type" value="Genomic_DNA"/>
</dbReference>
<feature type="compositionally biased region" description="Basic and acidic residues" evidence="1">
    <location>
        <begin position="95"/>
        <end position="107"/>
    </location>
</feature>
<evidence type="ECO:0000313" key="3">
    <source>
        <dbReference type="Proteomes" id="UP000321323"/>
    </source>
</evidence>
<organism evidence="2 3">
    <name type="scientific">[Empedobacter] haloabium</name>
    <dbReference type="NCBI Taxonomy" id="592317"/>
    <lineage>
        <taxon>Bacteria</taxon>
        <taxon>Pseudomonadati</taxon>
        <taxon>Pseudomonadota</taxon>
        <taxon>Betaproteobacteria</taxon>
        <taxon>Burkholderiales</taxon>
        <taxon>Oxalobacteraceae</taxon>
        <taxon>Telluria group</taxon>
        <taxon>Telluria group incertae sedis</taxon>
    </lineage>
</organism>
<gene>
    <name evidence="2" type="ORF">E7V67_024055</name>
</gene>
<proteinExistence type="predicted"/>
<keyword evidence="3" id="KW-1185">Reference proteome</keyword>
<name>A0ABZ1UJ30_9BURK</name>
<dbReference type="Proteomes" id="UP000321323">
    <property type="component" value="Chromosome"/>
</dbReference>
<reference evidence="2 3" key="1">
    <citation type="journal article" date="2019" name="Int. J. Syst. Evol. Microbiol.">
        <title>The Draft Whole-Genome Sequence of the Antibiotic Producer Empedobacter haloabium ATCC 31962 Provides Indications for Its Taxonomic Reclassification.</title>
        <authorList>
            <person name="Miess H."/>
            <person name="Arlt P."/>
            <person name="Apel A.K."/>
            <person name="Weber T."/>
            <person name="Nieselt K."/>
            <person name="Hanssen F."/>
            <person name="Czemmel S."/>
            <person name="Nahnsen S."/>
            <person name="Gross H."/>
        </authorList>
    </citation>
    <scope>NUCLEOTIDE SEQUENCE [LARGE SCALE GENOMIC DNA]</scope>
    <source>
        <strain evidence="2 3">ATCC 31962</strain>
    </source>
</reference>
<feature type="region of interest" description="Disordered" evidence="1">
    <location>
        <begin position="95"/>
        <end position="121"/>
    </location>
</feature>